<feature type="region of interest" description="Disordered" evidence="1">
    <location>
        <begin position="59"/>
        <end position="85"/>
    </location>
</feature>
<dbReference type="Proteomes" id="UP001627154">
    <property type="component" value="Unassembled WGS sequence"/>
</dbReference>
<dbReference type="EMBL" id="JBJJXI010000087">
    <property type="protein sequence ID" value="KAL3394904.1"/>
    <property type="molecule type" value="Genomic_DNA"/>
</dbReference>
<proteinExistence type="predicted"/>
<evidence type="ECO:0000313" key="2">
    <source>
        <dbReference type="EMBL" id="KAL3394904.1"/>
    </source>
</evidence>
<comment type="caution">
    <text evidence="2">The sequence shown here is derived from an EMBL/GenBank/DDBJ whole genome shotgun (WGS) entry which is preliminary data.</text>
</comment>
<protein>
    <submittedName>
        <fullName evidence="2">Uncharacterized protein</fullName>
    </submittedName>
</protein>
<gene>
    <name evidence="2" type="ORF">TKK_010896</name>
</gene>
<name>A0ABD2WQI8_9HYME</name>
<keyword evidence="3" id="KW-1185">Reference proteome</keyword>
<dbReference type="AlphaFoldDB" id="A0ABD2WQI8"/>
<evidence type="ECO:0000256" key="1">
    <source>
        <dbReference type="SAM" id="MobiDB-lite"/>
    </source>
</evidence>
<organism evidence="2 3">
    <name type="scientific">Trichogramma kaykai</name>
    <dbReference type="NCBI Taxonomy" id="54128"/>
    <lineage>
        <taxon>Eukaryota</taxon>
        <taxon>Metazoa</taxon>
        <taxon>Ecdysozoa</taxon>
        <taxon>Arthropoda</taxon>
        <taxon>Hexapoda</taxon>
        <taxon>Insecta</taxon>
        <taxon>Pterygota</taxon>
        <taxon>Neoptera</taxon>
        <taxon>Endopterygota</taxon>
        <taxon>Hymenoptera</taxon>
        <taxon>Apocrita</taxon>
        <taxon>Proctotrupomorpha</taxon>
        <taxon>Chalcidoidea</taxon>
        <taxon>Trichogrammatidae</taxon>
        <taxon>Trichogramma</taxon>
    </lineage>
</organism>
<feature type="compositionally biased region" description="Basic and acidic residues" evidence="1">
    <location>
        <begin position="22"/>
        <end position="31"/>
    </location>
</feature>
<accession>A0ABD2WQI8</accession>
<feature type="compositionally biased region" description="Low complexity" evidence="1">
    <location>
        <begin position="66"/>
        <end position="78"/>
    </location>
</feature>
<reference evidence="2 3" key="1">
    <citation type="journal article" date="2024" name="bioRxiv">
        <title>A reference genome for Trichogramma kaykai: A tiny desert-dwelling parasitoid wasp with competing sex-ratio distorters.</title>
        <authorList>
            <person name="Culotta J."/>
            <person name="Lindsey A.R."/>
        </authorList>
    </citation>
    <scope>NUCLEOTIDE SEQUENCE [LARGE SCALE GENOMIC DNA]</scope>
    <source>
        <strain evidence="2 3">KSX58</strain>
    </source>
</reference>
<sequence>MSSSEDESALRSPWTSPSGSRGSDEDAARRRSWYDDETFAKRAKGTTSDSGLSLYDLILSRKPRNRTPTSSRASSRSSRTSREKTTRGFFRRWGLDAFAKLTRYRLPILCCEMIIEPRSNRDLWRLCMAAQG</sequence>
<feature type="region of interest" description="Disordered" evidence="1">
    <location>
        <begin position="1"/>
        <end position="31"/>
    </location>
</feature>
<evidence type="ECO:0000313" key="3">
    <source>
        <dbReference type="Proteomes" id="UP001627154"/>
    </source>
</evidence>